<dbReference type="OrthoDB" id="9791248at2"/>
<evidence type="ECO:0000256" key="3">
    <source>
        <dbReference type="ARBA" id="ARBA00006669"/>
    </source>
</evidence>
<dbReference type="AlphaFoldDB" id="A0A4Y8W9U2"/>
<evidence type="ECO:0000256" key="4">
    <source>
        <dbReference type="ARBA" id="ARBA00017522"/>
    </source>
</evidence>
<evidence type="ECO:0000256" key="7">
    <source>
        <dbReference type="ARBA" id="ARBA00022692"/>
    </source>
</evidence>
<dbReference type="Pfam" id="PF04973">
    <property type="entry name" value="NMN_transporter"/>
    <property type="match status" value="1"/>
</dbReference>
<dbReference type="PANTHER" id="PTHR36122:SF2">
    <property type="entry name" value="NICOTINAMIDE RIBOSIDE TRANSPORTER PNUC"/>
    <property type="match status" value="1"/>
</dbReference>
<accession>A0A4Y8W9U2</accession>
<keyword evidence="7 10" id="KW-0812">Transmembrane</keyword>
<evidence type="ECO:0000256" key="8">
    <source>
        <dbReference type="ARBA" id="ARBA00022989"/>
    </source>
</evidence>
<sequence length="198" mass="22016">MDLVAFVDINNTLVTIPIGDGYTMSWIEALATFSGLLLLQSFFFSVNIYGWYIWTTPNAQGEILEVRWLSKPTLFLLAGVCMVAITLLTLYIDPFFFALANAVLSVVAQILLVRKYVESRLLWVVICTIGAGISAIQGVYAMSVQYAILVFISVNGIRAWARTAIRNGDKTLAQTAAWNTVMSKSVSRYDLNTFNECM</sequence>
<evidence type="ECO:0000256" key="2">
    <source>
        <dbReference type="ARBA" id="ARBA00004651"/>
    </source>
</evidence>
<feature type="transmembrane region" description="Helical" evidence="10">
    <location>
        <begin position="121"/>
        <end position="140"/>
    </location>
</feature>
<evidence type="ECO:0000256" key="6">
    <source>
        <dbReference type="ARBA" id="ARBA00022475"/>
    </source>
</evidence>
<dbReference type="Proteomes" id="UP000297753">
    <property type="component" value="Unassembled WGS sequence"/>
</dbReference>
<reference evidence="11 12" key="1">
    <citation type="submission" date="2019-01" db="EMBL/GenBank/DDBJ databases">
        <title>Vibrio BEI176 sp. nov, a marine bacterium isolated from China: eastern marignal seas.</title>
        <authorList>
            <person name="Li B."/>
        </authorList>
    </citation>
    <scope>NUCLEOTIDE SEQUENCE [LARGE SCALE GENOMIC DNA]</scope>
    <source>
        <strain evidence="11 12">BEI176</strain>
    </source>
</reference>
<keyword evidence="12" id="KW-1185">Reference proteome</keyword>
<feature type="transmembrane region" description="Helical" evidence="10">
    <location>
        <begin position="74"/>
        <end position="92"/>
    </location>
</feature>
<keyword evidence="9 10" id="KW-0472">Membrane</keyword>
<gene>
    <name evidence="11" type="ORF">ELS82_22350</name>
</gene>
<evidence type="ECO:0000256" key="5">
    <source>
        <dbReference type="ARBA" id="ARBA00022448"/>
    </source>
</evidence>
<proteinExistence type="inferred from homology"/>
<comment type="caution">
    <text evidence="11">The sequence shown here is derived from an EMBL/GenBank/DDBJ whole genome shotgun (WGS) entry which is preliminary data.</text>
</comment>
<comment type="function">
    <text evidence="1">Required for nicotinamide riboside transport across the inner membrane.</text>
</comment>
<dbReference type="EMBL" id="SATR01000069">
    <property type="protein sequence ID" value="TFH89416.1"/>
    <property type="molecule type" value="Genomic_DNA"/>
</dbReference>
<comment type="similarity">
    <text evidence="3">Belongs to the nicotinamide ribonucleoside (NR) uptake permease (TC 4.B.1) family.</text>
</comment>
<evidence type="ECO:0000313" key="12">
    <source>
        <dbReference type="Proteomes" id="UP000297753"/>
    </source>
</evidence>
<feature type="transmembrane region" description="Helical" evidence="10">
    <location>
        <begin position="29"/>
        <end position="54"/>
    </location>
</feature>
<organism evidence="11 12">
    <name type="scientific">Vibrio ouci</name>
    <dbReference type="NCBI Taxonomy" id="2499078"/>
    <lineage>
        <taxon>Bacteria</taxon>
        <taxon>Pseudomonadati</taxon>
        <taxon>Pseudomonadota</taxon>
        <taxon>Gammaproteobacteria</taxon>
        <taxon>Vibrionales</taxon>
        <taxon>Vibrionaceae</taxon>
        <taxon>Vibrio</taxon>
    </lineage>
</organism>
<evidence type="ECO:0000256" key="9">
    <source>
        <dbReference type="ARBA" id="ARBA00023136"/>
    </source>
</evidence>
<evidence type="ECO:0000256" key="10">
    <source>
        <dbReference type="SAM" id="Phobius"/>
    </source>
</evidence>
<feature type="transmembrane region" description="Helical" evidence="10">
    <location>
        <begin position="98"/>
        <end position="114"/>
    </location>
</feature>
<keyword evidence="5" id="KW-0813">Transport</keyword>
<dbReference type="GO" id="GO:0034257">
    <property type="term" value="F:nicotinamide riboside transmembrane transporter activity"/>
    <property type="evidence" value="ECO:0007669"/>
    <property type="project" value="InterPro"/>
</dbReference>
<evidence type="ECO:0000256" key="1">
    <source>
        <dbReference type="ARBA" id="ARBA00002672"/>
    </source>
</evidence>
<dbReference type="GO" id="GO:0005886">
    <property type="term" value="C:plasma membrane"/>
    <property type="evidence" value="ECO:0007669"/>
    <property type="project" value="UniProtKB-SubCell"/>
</dbReference>
<dbReference type="PANTHER" id="PTHR36122">
    <property type="entry name" value="NICOTINAMIDE RIBOSIDE TRANSPORTER PNUC"/>
    <property type="match status" value="1"/>
</dbReference>
<protein>
    <recommendedName>
        <fullName evidence="4">Nicotinamide riboside transporter PnuC</fullName>
    </recommendedName>
</protein>
<comment type="subcellular location">
    <subcellularLocation>
        <location evidence="2">Cell membrane</location>
        <topology evidence="2">Multi-pass membrane protein</topology>
    </subcellularLocation>
</comment>
<evidence type="ECO:0000313" key="11">
    <source>
        <dbReference type="EMBL" id="TFH89416.1"/>
    </source>
</evidence>
<feature type="transmembrane region" description="Helical" evidence="10">
    <location>
        <begin position="146"/>
        <end position="165"/>
    </location>
</feature>
<dbReference type="NCBIfam" id="TIGR01528">
    <property type="entry name" value="NMN_trans_PnuC"/>
    <property type="match status" value="1"/>
</dbReference>
<dbReference type="RefSeq" id="WP_134837416.1">
    <property type="nucleotide sequence ID" value="NZ_SATR01000069.1"/>
</dbReference>
<keyword evidence="8 10" id="KW-1133">Transmembrane helix</keyword>
<name>A0A4Y8W9U2_9VIBR</name>
<dbReference type="InterPro" id="IPR006419">
    <property type="entry name" value="NMN_transpt_PnuC"/>
</dbReference>
<keyword evidence="6" id="KW-1003">Cell membrane</keyword>